<name>A0A098LW79_GEMSP</name>
<organism evidence="2">
    <name type="scientific">Gemmula speciosa</name>
    <name type="common">Splendid gem-turris</name>
    <name type="synonym">Pleurotoma speciosa</name>
    <dbReference type="NCBI Taxonomy" id="439592"/>
    <lineage>
        <taxon>Eukaryota</taxon>
        <taxon>Metazoa</taxon>
        <taxon>Spiralia</taxon>
        <taxon>Lophotrochozoa</taxon>
        <taxon>Mollusca</taxon>
        <taxon>Gastropoda</taxon>
        <taxon>Caenogastropoda</taxon>
        <taxon>Neogastropoda</taxon>
        <taxon>Conoidea</taxon>
        <taxon>Turridae</taxon>
        <taxon>Gemmula</taxon>
    </lineage>
</organism>
<evidence type="ECO:0000256" key="1">
    <source>
        <dbReference type="SAM" id="SignalP"/>
    </source>
</evidence>
<proteinExistence type="predicted"/>
<evidence type="ECO:0000313" key="2">
    <source>
        <dbReference type="EMBL" id="JAC94763.1"/>
    </source>
</evidence>
<reference evidence="2" key="2">
    <citation type="submission" date="2014-09" db="EMBL/GenBank/DDBJ databases">
        <authorList>
            <person name="Gonzales D.T.T."/>
            <person name="Saloma C.P."/>
        </authorList>
    </citation>
    <scope>NUCLEOTIDE SEQUENCE</scope>
    <source>
        <tissue evidence="2">Venom duct</tissue>
    </source>
</reference>
<sequence length="64" mass="6722">MKLSVMFIVFLMLAMPMTNGAVSPRGWNGGNAYALARDTAAKSLALLKKSGCPTTCKPNCPTCA</sequence>
<protein>
    <submittedName>
        <fullName evidence="2">Gsp_31 putative toxin</fullName>
    </submittedName>
</protein>
<reference evidence="2" key="1">
    <citation type="journal article" date="2014" name="Toxicon">
        <title>A bioinformatics survey for conotoxin-like sequences in three turrid snail venom duct transcriptomes.</title>
        <authorList>
            <person name="Gonzales D.T."/>
            <person name="Saloma C.P."/>
        </authorList>
    </citation>
    <scope>NUCLEOTIDE SEQUENCE</scope>
    <source>
        <tissue evidence="2">Venom duct</tissue>
    </source>
</reference>
<feature type="chain" id="PRO_5001937744" evidence="1">
    <location>
        <begin position="21"/>
        <end position="64"/>
    </location>
</feature>
<keyword evidence="1" id="KW-0732">Signal</keyword>
<feature type="signal peptide" evidence="1">
    <location>
        <begin position="1"/>
        <end position="20"/>
    </location>
</feature>
<dbReference type="EMBL" id="GBRA01000031">
    <property type="protein sequence ID" value="JAC94763.1"/>
    <property type="molecule type" value="Transcribed_RNA"/>
</dbReference>
<dbReference type="AlphaFoldDB" id="A0A098LW79"/>
<accession>A0A098LW79</accession>